<proteinExistence type="predicted"/>
<dbReference type="Proteomes" id="UP000292082">
    <property type="component" value="Unassembled WGS sequence"/>
</dbReference>
<evidence type="ECO:0000313" key="3">
    <source>
        <dbReference type="Proteomes" id="UP000292082"/>
    </source>
</evidence>
<sequence length="230" mass="26151">MEDHRRAAGKRPQEPVLLYARFLPQNPAVPGSRYTQILAPSEHFTQRDRFHRPLRSRNLSPLGSEMSIPISPSRHPTCPTDPPTQLPIDTCVRILPLQLSVPQRHQRLRGDRQPQGRYIPRDGPSFIENHPRRTPPTRTERQSPTGLGPLSDCIQPSDLLTVRGQLRYETLALVPVNLRAWRGQPDRFAGVAAELYACSIPTSRYLSDAIHYPLMRRSTHSERSGRRLSA</sequence>
<name>A0A4Q9Q2C6_9APHY</name>
<evidence type="ECO:0000313" key="2">
    <source>
        <dbReference type="EMBL" id="TBU61265.1"/>
    </source>
</evidence>
<evidence type="ECO:0000256" key="1">
    <source>
        <dbReference type="SAM" id="MobiDB-lite"/>
    </source>
</evidence>
<organism evidence="2 3">
    <name type="scientific">Dichomitus squalens</name>
    <dbReference type="NCBI Taxonomy" id="114155"/>
    <lineage>
        <taxon>Eukaryota</taxon>
        <taxon>Fungi</taxon>
        <taxon>Dikarya</taxon>
        <taxon>Basidiomycota</taxon>
        <taxon>Agaricomycotina</taxon>
        <taxon>Agaricomycetes</taxon>
        <taxon>Polyporales</taxon>
        <taxon>Polyporaceae</taxon>
        <taxon>Dichomitus</taxon>
    </lineage>
</organism>
<protein>
    <submittedName>
        <fullName evidence="2">Uncharacterized protein</fullName>
    </submittedName>
</protein>
<keyword evidence="3" id="KW-1185">Reference proteome</keyword>
<dbReference type="EMBL" id="ML145099">
    <property type="protein sequence ID" value="TBU61265.1"/>
    <property type="molecule type" value="Genomic_DNA"/>
</dbReference>
<accession>A0A4Q9Q2C6</accession>
<dbReference type="AlphaFoldDB" id="A0A4Q9Q2C6"/>
<reference evidence="2 3" key="1">
    <citation type="submission" date="2019-01" db="EMBL/GenBank/DDBJ databases">
        <title>Draft genome sequences of three monokaryotic isolates of the white-rot basidiomycete fungus Dichomitus squalens.</title>
        <authorList>
            <consortium name="DOE Joint Genome Institute"/>
            <person name="Lopez S.C."/>
            <person name="Andreopoulos B."/>
            <person name="Pangilinan J."/>
            <person name="Lipzen A."/>
            <person name="Riley R."/>
            <person name="Ahrendt S."/>
            <person name="Ng V."/>
            <person name="Barry K."/>
            <person name="Daum C."/>
            <person name="Grigoriev I.V."/>
            <person name="Hilden K.S."/>
            <person name="Makela M.R."/>
            <person name="de Vries R.P."/>
        </authorList>
    </citation>
    <scope>NUCLEOTIDE SEQUENCE [LARGE SCALE GENOMIC DNA]</scope>
    <source>
        <strain evidence="2 3">CBS 464.89</strain>
    </source>
</reference>
<gene>
    <name evidence="2" type="ORF">BD310DRAFT_1037243</name>
</gene>
<feature type="region of interest" description="Disordered" evidence="1">
    <location>
        <begin position="103"/>
        <end position="152"/>
    </location>
</feature>
<feature type="region of interest" description="Disordered" evidence="1">
    <location>
        <begin position="55"/>
        <end position="79"/>
    </location>
</feature>